<keyword evidence="8" id="KW-0411">Iron-sulfur</keyword>
<dbReference type="RefSeq" id="WP_128700235.1">
    <property type="nucleotide sequence ID" value="NZ_CP019384.1"/>
</dbReference>
<keyword evidence="13" id="KW-1185">Reference proteome</keyword>
<dbReference type="EMBL" id="CP019384">
    <property type="protein sequence ID" value="QAT17408.1"/>
    <property type="molecule type" value="Genomic_DNA"/>
</dbReference>
<sequence>MRPEDLGNFETAWCPGCGNFGILDALKDALVKLDIDMHKTVFVSGIGQAAKEPQYLNCNFFNGLHGRAIPAATGIKLANKDLHVIVTSGDGDIYGEGGNHFIHAIRRNIDITVIVHDNQIYGLTKGQASPTSDLGFVTKVQPHGVINEPVHPLAMAIALGAGFVARSFSGDKAHLSSMIQQAVAFKGFSLVDVLQPCVTFNKKNNFAWYKHRIQPLPQDYDAHNKALAFEKALQWGDAIPVGVIYRDGRPAYEDACGLMAEKSILSQGPDPSKLTQILQEFF</sequence>
<dbReference type="Pfam" id="PF12367">
    <property type="entry name" value="PFO_beta_C"/>
    <property type="match status" value="1"/>
</dbReference>
<comment type="cofactor">
    <cofactor evidence="1">
        <name>Mg(2+)</name>
        <dbReference type="ChEBI" id="CHEBI:18420"/>
    </cofactor>
</comment>
<dbReference type="InterPro" id="IPR032686">
    <property type="entry name" value="PFO_beta_C"/>
</dbReference>
<dbReference type="GO" id="GO:0051536">
    <property type="term" value="F:iron-sulfur cluster binding"/>
    <property type="evidence" value="ECO:0007669"/>
    <property type="project" value="UniProtKB-KW"/>
</dbReference>
<evidence type="ECO:0000256" key="3">
    <source>
        <dbReference type="ARBA" id="ARBA00001966"/>
    </source>
</evidence>
<evidence type="ECO:0000256" key="9">
    <source>
        <dbReference type="ARBA" id="ARBA00023052"/>
    </source>
</evidence>
<dbReference type="InterPro" id="IPR011766">
    <property type="entry name" value="TPP_enzyme_TPP-bd"/>
</dbReference>
<evidence type="ECO:0000256" key="5">
    <source>
        <dbReference type="ARBA" id="ARBA00022842"/>
    </source>
</evidence>
<name>A0A410P5Q7_VELA1</name>
<dbReference type="PANTHER" id="PTHR48084:SF4">
    <property type="entry name" value="2-OXOGLUTARATE OXIDOREDUCTASE SUBUNIT KORB"/>
    <property type="match status" value="1"/>
</dbReference>
<keyword evidence="6" id="KW-0560">Oxidoreductase</keyword>
<dbReference type="InterPro" id="IPR051457">
    <property type="entry name" value="2-oxoacid:Fd_oxidoreductase"/>
</dbReference>
<dbReference type="AlphaFoldDB" id="A0A410P5Q7"/>
<dbReference type="GO" id="GO:0030976">
    <property type="term" value="F:thiamine pyrophosphate binding"/>
    <property type="evidence" value="ECO:0007669"/>
    <property type="project" value="InterPro"/>
</dbReference>
<keyword evidence="9" id="KW-0786">Thiamine pyrophosphate</keyword>
<dbReference type="OrthoDB" id="9775140at2"/>
<dbReference type="GO" id="GO:0044281">
    <property type="term" value="P:small molecule metabolic process"/>
    <property type="evidence" value="ECO:0007669"/>
    <property type="project" value="UniProtKB-ARBA"/>
</dbReference>
<dbReference type="InterPro" id="IPR011896">
    <property type="entry name" value="OFOB"/>
</dbReference>
<dbReference type="Gene3D" id="3.40.50.970">
    <property type="match status" value="1"/>
</dbReference>
<evidence type="ECO:0000256" key="1">
    <source>
        <dbReference type="ARBA" id="ARBA00001946"/>
    </source>
</evidence>
<protein>
    <submittedName>
        <fullName evidence="12">2-oxoacid ferredoxin oxidoreductase beta subunit</fullName>
    </submittedName>
</protein>
<comment type="cofactor">
    <cofactor evidence="3">
        <name>[4Fe-4S] cluster</name>
        <dbReference type="ChEBI" id="CHEBI:49883"/>
    </cofactor>
</comment>
<dbReference type="Proteomes" id="UP000287243">
    <property type="component" value="Chromosome"/>
</dbReference>
<dbReference type="NCBIfam" id="TIGR02177">
    <property type="entry name" value="PorB_KorB"/>
    <property type="match status" value="1"/>
</dbReference>
<dbReference type="GO" id="GO:0046872">
    <property type="term" value="F:metal ion binding"/>
    <property type="evidence" value="ECO:0007669"/>
    <property type="project" value="UniProtKB-KW"/>
</dbReference>
<dbReference type="InterPro" id="IPR029061">
    <property type="entry name" value="THDP-binding"/>
</dbReference>
<reference evidence="12 13" key="1">
    <citation type="submission" date="2017-01" db="EMBL/GenBank/DDBJ databases">
        <title>First insights into the biology of 'candidatus Vampirococcus archaeovorus'.</title>
        <authorList>
            <person name="Kizina J."/>
            <person name="Jordan S."/>
            <person name="Stueber K."/>
            <person name="Reinhardt R."/>
            <person name="Harder J."/>
        </authorList>
    </citation>
    <scope>NUCLEOTIDE SEQUENCE [LARGE SCALE GENOMIC DNA]</scope>
    <source>
        <strain evidence="12 13">LiM</strain>
    </source>
</reference>
<dbReference type="CDD" id="cd03375">
    <property type="entry name" value="TPP_OGFOR"/>
    <property type="match status" value="1"/>
</dbReference>
<gene>
    <name evidence="12" type="ORF">BU251_06590</name>
</gene>
<dbReference type="SUPFAM" id="SSF52518">
    <property type="entry name" value="Thiamin diphosphate-binding fold (THDP-binding)"/>
    <property type="match status" value="1"/>
</dbReference>
<dbReference type="GO" id="GO:0016625">
    <property type="term" value="F:oxidoreductase activity, acting on the aldehyde or oxo group of donors, iron-sulfur protein as acceptor"/>
    <property type="evidence" value="ECO:0007669"/>
    <property type="project" value="UniProtKB-ARBA"/>
</dbReference>
<organism evidence="12 13">
    <name type="scientific">Velamenicoccus archaeovorus</name>
    <dbReference type="NCBI Taxonomy" id="1930593"/>
    <lineage>
        <taxon>Bacteria</taxon>
        <taxon>Pseudomonadati</taxon>
        <taxon>Candidatus Omnitrophota</taxon>
        <taxon>Candidatus Velamenicoccus</taxon>
    </lineage>
</organism>
<keyword evidence="4" id="KW-0479">Metal-binding</keyword>
<evidence type="ECO:0000259" key="11">
    <source>
        <dbReference type="Pfam" id="PF12367"/>
    </source>
</evidence>
<evidence type="ECO:0000313" key="13">
    <source>
        <dbReference type="Proteomes" id="UP000287243"/>
    </source>
</evidence>
<comment type="cofactor">
    <cofactor evidence="2">
        <name>thiamine diphosphate</name>
        <dbReference type="ChEBI" id="CHEBI:58937"/>
    </cofactor>
</comment>
<evidence type="ECO:0000256" key="7">
    <source>
        <dbReference type="ARBA" id="ARBA00023004"/>
    </source>
</evidence>
<evidence type="ECO:0000256" key="2">
    <source>
        <dbReference type="ARBA" id="ARBA00001964"/>
    </source>
</evidence>
<keyword evidence="7" id="KW-0408">Iron</keyword>
<feature type="domain" description="Pyruvate ferredoxin oxidoreductase beta subunit C-terminal" evidence="11">
    <location>
        <begin position="197"/>
        <end position="256"/>
    </location>
</feature>
<dbReference type="PANTHER" id="PTHR48084">
    <property type="entry name" value="2-OXOGLUTARATE OXIDOREDUCTASE SUBUNIT KORB-RELATED"/>
    <property type="match status" value="1"/>
</dbReference>
<proteinExistence type="predicted"/>
<evidence type="ECO:0000256" key="8">
    <source>
        <dbReference type="ARBA" id="ARBA00023014"/>
    </source>
</evidence>
<evidence type="ECO:0000313" key="12">
    <source>
        <dbReference type="EMBL" id="QAT17408.1"/>
    </source>
</evidence>
<accession>A0A410P5Q7</accession>
<evidence type="ECO:0000256" key="6">
    <source>
        <dbReference type="ARBA" id="ARBA00023002"/>
    </source>
</evidence>
<evidence type="ECO:0000256" key="4">
    <source>
        <dbReference type="ARBA" id="ARBA00022723"/>
    </source>
</evidence>
<dbReference type="Pfam" id="PF02775">
    <property type="entry name" value="TPP_enzyme_C"/>
    <property type="match status" value="1"/>
</dbReference>
<keyword evidence="5" id="KW-0460">Magnesium</keyword>
<dbReference type="GO" id="GO:0045333">
    <property type="term" value="P:cellular respiration"/>
    <property type="evidence" value="ECO:0007669"/>
    <property type="project" value="UniProtKB-ARBA"/>
</dbReference>
<feature type="domain" description="Thiamine pyrophosphate enzyme TPP-binding" evidence="10">
    <location>
        <begin position="49"/>
        <end position="193"/>
    </location>
</feature>
<dbReference type="KEGG" id="vai:BU251_06590"/>
<evidence type="ECO:0000259" key="10">
    <source>
        <dbReference type="Pfam" id="PF02775"/>
    </source>
</evidence>